<dbReference type="InterPro" id="IPR036388">
    <property type="entry name" value="WH-like_DNA-bd_sf"/>
</dbReference>
<dbReference type="PANTHER" id="PTHR33516:SF2">
    <property type="entry name" value="LEXA REPRESSOR-RELATED"/>
    <property type="match status" value="1"/>
</dbReference>
<proteinExistence type="predicted"/>
<evidence type="ECO:0000256" key="6">
    <source>
        <dbReference type="ARBA" id="ARBA00023015"/>
    </source>
</evidence>
<dbReference type="Gene3D" id="1.10.10.10">
    <property type="entry name" value="Winged helix-like DNA-binding domain superfamily/Winged helix DNA-binding domain"/>
    <property type="match status" value="1"/>
</dbReference>
<organism evidence="12 13">
    <name type="scientific">Effusibacillus dendaii</name>
    <dbReference type="NCBI Taxonomy" id="2743772"/>
    <lineage>
        <taxon>Bacteria</taxon>
        <taxon>Bacillati</taxon>
        <taxon>Bacillota</taxon>
        <taxon>Bacilli</taxon>
        <taxon>Bacillales</taxon>
        <taxon>Alicyclobacillaceae</taxon>
        <taxon>Effusibacillus</taxon>
    </lineage>
</organism>
<dbReference type="Pfam" id="PF01726">
    <property type="entry name" value="LexA_DNA_bind"/>
    <property type="match status" value="1"/>
</dbReference>
<keyword evidence="10" id="KW-0742">SOS response</keyword>
<evidence type="ECO:0000256" key="9">
    <source>
        <dbReference type="ARBA" id="ARBA00023204"/>
    </source>
</evidence>
<name>A0A7I8D8K5_9BACL</name>
<evidence type="ECO:0000256" key="4">
    <source>
        <dbReference type="ARBA" id="ARBA00022801"/>
    </source>
</evidence>
<dbReference type="GO" id="GO:0006508">
    <property type="term" value="P:proteolysis"/>
    <property type="evidence" value="ECO:0007669"/>
    <property type="project" value="InterPro"/>
</dbReference>
<evidence type="ECO:0000256" key="5">
    <source>
        <dbReference type="ARBA" id="ARBA00022813"/>
    </source>
</evidence>
<evidence type="ECO:0000259" key="11">
    <source>
        <dbReference type="Pfam" id="PF01726"/>
    </source>
</evidence>
<sequence length="68" mass="7796">MNLTNRQNEILDYIKQYIAKKGYPPTCREIGKGIYLSTSSVHKHLATLEEKGVIQRDPETPRAIRVLV</sequence>
<dbReference type="Proteomes" id="UP000593802">
    <property type="component" value="Chromosome"/>
</dbReference>
<keyword evidence="8" id="KW-0804">Transcription</keyword>
<evidence type="ECO:0000313" key="13">
    <source>
        <dbReference type="Proteomes" id="UP000593802"/>
    </source>
</evidence>
<dbReference type="InterPro" id="IPR050077">
    <property type="entry name" value="LexA_repressor"/>
</dbReference>
<keyword evidence="5" id="KW-0068">Autocatalytic cleavage</keyword>
<protein>
    <recommendedName>
        <fullName evidence="11">LexA repressor DNA-binding domain-containing protein</fullName>
    </recommendedName>
</protein>
<evidence type="ECO:0000256" key="2">
    <source>
        <dbReference type="ARBA" id="ARBA00022705"/>
    </source>
</evidence>
<dbReference type="FunFam" id="1.10.10.10:FF:000009">
    <property type="entry name" value="LexA repressor"/>
    <property type="match status" value="1"/>
</dbReference>
<dbReference type="EMBL" id="AP023366">
    <property type="protein sequence ID" value="BCJ86468.1"/>
    <property type="molecule type" value="Genomic_DNA"/>
</dbReference>
<dbReference type="GO" id="GO:0006281">
    <property type="term" value="P:DNA repair"/>
    <property type="evidence" value="ECO:0007669"/>
    <property type="project" value="UniProtKB-KW"/>
</dbReference>
<evidence type="ECO:0000256" key="8">
    <source>
        <dbReference type="ARBA" id="ARBA00023163"/>
    </source>
</evidence>
<feature type="domain" description="LexA repressor DNA-binding" evidence="11">
    <location>
        <begin position="2"/>
        <end position="63"/>
    </location>
</feature>
<keyword evidence="1" id="KW-0678">Repressor</keyword>
<dbReference type="GO" id="GO:0004252">
    <property type="term" value="F:serine-type endopeptidase activity"/>
    <property type="evidence" value="ECO:0007669"/>
    <property type="project" value="InterPro"/>
</dbReference>
<dbReference type="KEGG" id="eff:skT53_14530"/>
<dbReference type="AlphaFoldDB" id="A0A7I8D8K5"/>
<dbReference type="GO" id="GO:0006260">
    <property type="term" value="P:DNA replication"/>
    <property type="evidence" value="ECO:0007669"/>
    <property type="project" value="UniProtKB-KW"/>
</dbReference>
<dbReference type="InterPro" id="IPR036390">
    <property type="entry name" value="WH_DNA-bd_sf"/>
</dbReference>
<dbReference type="GO" id="GO:0009432">
    <property type="term" value="P:SOS response"/>
    <property type="evidence" value="ECO:0007669"/>
    <property type="project" value="UniProtKB-KW"/>
</dbReference>
<evidence type="ECO:0000313" key="12">
    <source>
        <dbReference type="EMBL" id="BCJ86468.1"/>
    </source>
</evidence>
<evidence type="ECO:0000256" key="7">
    <source>
        <dbReference type="ARBA" id="ARBA00023125"/>
    </source>
</evidence>
<evidence type="ECO:0000256" key="1">
    <source>
        <dbReference type="ARBA" id="ARBA00022491"/>
    </source>
</evidence>
<evidence type="ECO:0000256" key="3">
    <source>
        <dbReference type="ARBA" id="ARBA00022763"/>
    </source>
</evidence>
<keyword evidence="6" id="KW-0805">Transcription regulation</keyword>
<dbReference type="PANTHER" id="PTHR33516">
    <property type="entry name" value="LEXA REPRESSOR"/>
    <property type="match status" value="1"/>
</dbReference>
<keyword evidence="4" id="KW-0378">Hydrolase</keyword>
<keyword evidence="7" id="KW-0238">DNA-binding</keyword>
<accession>A0A7I8D8K5</accession>
<reference evidence="12 13" key="1">
    <citation type="submission" date="2020-08" db="EMBL/GenBank/DDBJ databases">
        <title>Complete Genome Sequence of Effusibacillus dendaii Strain skT53, Isolated from Farmland soil.</title>
        <authorList>
            <person name="Konishi T."/>
            <person name="Kawasaki H."/>
        </authorList>
    </citation>
    <scope>NUCLEOTIDE SEQUENCE [LARGE SCALE GENOMIC DNA]</scope>
    <source>
        <strain evidence="13">skT53</strain>
    </source>
</reference>
<dbReference type="GO" id="GO:0003677">
    <property type="term" value="F:DNA binding"/>
    <property type="evidence" value="ECO:0007669"/>
    <property type="project" value="UniProtKB-KW"/>
</dbReference>
<keyword evidence="13" id="KW-1185">Reference proteome</keyword>
<evidence type="ECO:0000256" key="10">
    <source>
        <dbReference type="ARBA" id="ARBA00023236"/>
    </source>
</evidence>
<dbReference type="InterPro" id="IPR006199">
    <property type="entry name" value="LexA_DNA-bd_dom"/>
</dbReference>
<dbReference type="SUPFAM" id="SSF46785">
    <property type="entry name" value="Winged helix' DNA-binding domain"/>
    <property type="match status" value="1"/>
</dbReference>
<keyword evidence="3" id="KW-0227">DNA damage</keyword>
<gene>
    <name evidence="12" type="ORF">skT53_14530</name>
</gene>
<keyword evidence="9" id="KW-0234">DNA repair</keyword>
<keyword evidence="2" id="KW-0235">DNA replication</keyword>